<evidence type="ECO:0000313" key="1">
    <source>
        <dbReference type="EMBL" id="OCT47783.1"/>
    </source>
</evidence>
<dbReference type="AlphaFoldDB" id="A0A1C1CGZ1"/>
<reference evidence="2" key="1">
    <citation type="submission" date="2015-07" db="EMBL/GenBank/DDBJ databases">
        <authorList>
            <person name="Teixeira M.M."/>
            <person name="Souza R.C."/>
            <person name="Almeida L.G."/>
            <person name="Vicente V.A."/>
            <person name="de Hoog S."/>
            <person name="Bocca A.L."/>
            <person name="de Almeida S.R."/>
            <person name="Vasconcelos A.T."/>
            <person name="Felipe M.S."/>
        </authorList>
    </citation>
    <scope>NUCLEOTIDE SEQUENCE [LARGE SCALE GENOMIC DNA]</scope>
    <source>
        <strain evidence="2">KSF</strain>
    </source>
</reference>
<gene>
    <name evidence="1" type="ORF">CLCR_03762</name>
</gene>
<accession>A0A1C1CGZ1</accession>
<name>A0A1C1CGZ1_9EURO</name>
<protein>
    <submittedName>
        <fullName evidence="1">Uncharacterized protein</fullName>
    </submittedName>
</protein>
<dbReference type="EMBL" id="LGRB01000013">
    <property type="protein sequence ID" value="OCT47783.1"/>
    <property type="molecule type" value="Genomic_DNA"/>
</dbReference>
<dbReference type="VEuPathDB" id="FungiDB:CLCR_03762"/>
<organism evidence="1 2">
    <name type="scientific">Cladophialophora carrionii</name>
    <dbReference type="NCBI Taxonomy" id="86049"/>
    <lineage>
        <taxon>Eukaryota</taxon>
        <taxon>Fungi</taxon>
        <taxon>Dikarya</taxon>
        <taxon>Ascomycota</taxon>
        <taxon>Pezizomycotina</taxon>
        <taxon>Eurotiomycetes</taxon>
        <taxon>Chaetothyriomycetidae</taxon>
        <taxon>Chaetothyriales</taxon>
        <taxon>Herpotrichiellaceae</taxon>
        <taxon>Cladophialophora</taxon>
    </lineage>
</organism>
<keyword evidence="2" id="KW-1185">Reference proteome</keyword>
<evidence type="ECO:0000313" key="2">
    <source>
        <dbReference type="Proteomes" id="UP000094526"/>
    </source>
</evidence>
<sequence length="117" mass="12784">MGMYPIRGLVEGNAEIEDEDRIVQTDGIRDDHGEDGPADALVVNYEVKPRVQNEREPGDVPDAADFELSFLAEGVSVKGARVGSWKSKNEYKERIKTGTKAHNAVASSLRLAMGVQN</sequence>
<proteinExistence type="predicted"/>
<dbReference type="Proteomes" id="UP000094526">
    <property type="component" value="Unassembled WGS sequence"/>
</dbReference>
<comment type="caution">
    <text evidence="1">The sequence shown here is derived from an EMBL/GenBank/DDBJ whole genome shotgun (WGS) entry which is preliminary data.</text>
</comment>